<evidence type="ECO:0000259" key="1">
    <source>
        <dbReference type="Pfam" id="PF01966"/>
    </source>
</evidence>
<dbReference type="RefSeq" id="WP_133618949.1">
    <property type="nucleotide sequence ID" value="NZ_SNZE01000002.1"/>
</dbReference>
<organism evidence="2 3">
    <name type="scientific">Hydromonas duriensis</name>
    <dbReference type="NCBI Taxonomy" id="1527608"/>
    <lineage>
        <taxon>Bacteria</taxon>
        <taxon>Pseudomonadati</taxon>
        <taxon>Pseudomonadota</taxon>
        <taxon>Betaproteobacteria</taxon>
        <taxon>Burkholderiales</taxon>
        <taxon>Burkholderiaceae</taxon>
        <taxon>Hydromonas</taxon>
    </lineage>
</organism>
<reference evidence="2 3" key="1">
    <citation type="submission" date="2019-03" db="EMBL/GenBank/DDBJ databases">
        <title>Genomic Encyclopedia of Type Strains, Phase IV (KMG-IV): sequencing the most valuable type-strain genomes for metagenomic binning, comparative biology and taxonomic classification.</title>
        <authorList>
            <person name="Goeker M."/>
        </authorList>
    </citation>
    <scope>NUCLEOTIDE SEQUENCE [LARGE SCALE GENOMIC DNA]</scope>
    <source>
        <strain evidence="2 3">DSM 102852</strain>
    </source>
</reference>
<dbReference type="Proteomes" id="UP000294480">
    <property type="component" value="Unassembled WGS sequence"/>
</dbReference>
<protein>
    <submittedName>
        <fullName evidence="2">HD domain-containing protein</fullName>
    </submittedName>
</protein>
<dbReference type="AlphaFoldDB" id="A0A4R6YAY9"/>
<dbReference type="Gene3D" id="1.10.3210.10">
    <property type="entry name" value="Hypothetical protein af1432"/>
    <property type="match status" value="1"/>
</dbReference>
<dbReference type="EMBL" id="SNZE01000002">
    <property type="protein sequence ID" value="TDR32771.1"/>
    <property type="molecule type" value="Genomic_DNA"/>
</dbReference>
<sequence>MPNVITHIPLLEDILDLWKERIGNDFEGYKNHVYRMLNFCFYLHPATEEEQKKMLIAAAFHDIGIWSDGTVDYLPPSLIQARLYLEKNGLSHWVEEICLIIDEHHKFTAVKNETFPLVEIFRRADLVDFSLGMVKHGVPKSFIKQVKAALPNAGFHKRLMQLTWQQIKKEPFNPAPMMKW</sequence>
<accession>A0A4R6YAY9</accession>
<name>A0A4R6YAY9_9BURK</name>
<dbReference type="InterPro" id="IPR006674">
    <property type="entry name" value="HD_domain"/>
</dbReference>
<dbReference type="Pfam" id="PF01966">
    <property type="entry name" value="HD"/>
    <property type="match status" value="1"/>
</dbReference>
<evidence type="ECO:0000313" key="3">
    <source>
        <dbReference type="Proteomes" id="UP000294480"/>
    </source>
</evidence>
<keyword evidence="3" id="KW-1185">Reference proteome</keyword>
<dbReference type="OrthoDB" id="459260at2"/>
<comment type="caution">
    <text evidence="2">The sequence shown here is derived from an EMBL/GenBank/DDBJ whole genome shotgun (WGS) entry which is preliminary data.</text>
</comment>
<proteinExistence type="predicted"/>
<feature type="domain" description="HD" evidence="1">
    <location>
        <begin position="31"/>
        <end position="128"/>
    </location>
</feature>
<dbReference type="SUPFAM" id="SSF109604">
    <property type="entry name" value="HD-domain/PDEase-like"/>
    <property type="match status" value="1"/>
</dbReference>
<evidence type="ECO:0000313" key="2">
    <source>
        <dbReference type="EMBL" id="TDR32771.1"/>
    </source>
</evidence>
<gene>
    <name evidence="2" type="ORF">DFR44_10267</name>
</gene>